<keyword evidence="3" id="KW-1185">Reference proteome</keyword>
<accession>A0A8X6YQ89</accession>
<dbReference type="AlphaFoldDB" id="A0A8X6YQ89"/>
<dbReference type="PANTHER" id="PTHR46060:SF1">
    <property type="entry name" value="MARINER MOS1 TRANSPOSASE-LIKE PROTEIN"/>
    <property type="match status" value="1"/>
</dbReference>
<comment type="caution">
    <text evidence="2">The sequence shown here is derived from an EMBL/GenBank/DDBJ whole genome shotgun (WGS) entry which is preliminary data.</text>
</comment>
<dbReference type="PANTHER" id="PTHR46060">
    <property type="entry name" value="MARINER MOS1 TRANSPOSASE-LIKE PROTEIN"/>
    <property type="match status" value="1"/>
</dbReference>
<feature type="region of interest" description="Disordered" evidence="1">
    <location>
        <begin position="28"/>
        <end position="49"/>
    </location>
</feature>
<evidence type="ECO:0000313" key="2">
    <source>
        <dbReference type="EMBL" id="GFY76017.1"/>
    </source>
</evidence>
<evidence type="ECO:0000256" key="1">
    <source>
        <dbReference type="SAM" id="MobiDB-lite"/>
    </source>
</evidence>
<dbReference type="InterPro" id="IPR052709">
    <property type="entry name" value="Transposase-MT_Hybrid"/>
</dbReference>
<dbReference type="Proteomes" id="UP000886998">
    <property type="component" value="Unassembled WGS sequence"/>
</dbReference>
<organism evidence="2 3">
    <name type="scientific">Trichonephila inaurata madagascariensis</name>
    <dbReference type="NCBI Taxonomy" id="2747483"/>
    <lineage>
        <taxon>Eukaryota</taxon>
        <taxon>Metazoa</taxon>
        <taxon>Ecdysozoa</taxon>
        <taxon>Arthropoda</taxon>
        <taxon>Chelicerata</taxon>
        <taxon>Arachnida</taxon>
        <taxon>Araneae</taxon>
        <taxon>Araneomorphae</taxon>
        <taxon>Entelegynae</taxon>
        <taxon>Araneoidea</taxon>
        <taxon>Nephilidae</taxon>
        <taxon>Trichonephila</taxon>
        <taxon>Trichonephila inaurata</taxon>
    </lineage>
</organism>
<evidence type="ECO:0000313" key="3">
    <source>
        <dbReference type="Proteomes" id="UP000886998"/>
    </source>
</evidence>
<dbReference type="OrthoDB" id="10017160at2759"/>
<name>A0A8X6YQ89_9ARAC</name>
<sequence length="140" mass="15671">MGEYRESSRDAIGGSDWDRIIHGRPHAQERAKTYKKRCPNDAAVPEGEKPAAIHQRMVTVYGKKCVSDKSVRKRSACFLAVRESVGDDQRSGQANTIITNNLIEMVGVLVRSDRRVTLPMLAPKVDVSYGTVWTMVHDML</sequence>
<reference evidence="2" key="1">
    <citation type="submission" date="2020-08" db="EMBL/GenBank/DDBJ databases">
        <title>Multicomponent nature underlies the extraordinary mechanical properties of spider dragline silk.</title>
        <authorList>
            <person name="Kono N."/>
            <person name="Nakamura H."/>
            <person name="Mori M."/>
            <person name="Yoshida Y."/>
            <person name="Ohtoshi R."/>
            <person name="Malay A.D."/>
            <person name="Moran D.A.P."/>
            <person name="Tomita M."/>
            <person name="Numata K."/>
            <person name="Arakawa K."/>
        </authorList>
    </citation>
    <scope>NUCLEOTIDE SEQUENCE</scope>
</reference>
<proteinExistence type="predicted"/>
<dbReference type="EMBL" id="BMAV01021713">
    <property type="protein sequence ID" value="GFY76017.1"/>
    <property type="molecule type" value="Genomic_DNA"/>
</dbReference>
<protein>
    <submittedName>
        <fullName evidence="2">HTH_48 domain-containing protein</fullName>
    </submittedName>
</protein>
<gene>
    <name evidence="2" type="primary">NCL1_21952</name>
    <name evidence="2" type="ORF">TNIN_370351</name>
</gene>